<keyword evidence="7" id="KW-0175">Coiled coil</keyword>
<feature type="compositionally biased region" description="Low complexity" evidence="8">
    <location>
        <begin position="621"/>
        <end position="637"/>
    </location>
</feature>
<feature type="compositionally biased region" description="Acidic residues" evidence="8">
    <location>
        <begin position="739"/>
        <end position="750"/>
    </location>
</feature>
<feature type="compositionally biased region" description="Low complexity" evidence="8">
    <location>
        <begin position="433"/>
        <end position="452"/>
    </location>
</feature>
<feature type="transmembrane region" description="Helical" evidence="9">
    <location>
        <begin position="1298"/>
        <end position="1319"/>
    </location>
</feature>
<dbReference type="FunCoup" id="A0A2K3DCX1">
    <property type="interactions" value="1092"/>
</dbReference>
<evidence type="ECO:0000256" key="6">
    <source>
        <dbReference type="ARBA" id="ARBA00023136"/>
    </source>
</evidence>
<protein>
    <recommendedName>
        <fullName evidence="15">ERD4-related membrane protein</fullName>
    </recommendedName>
</protein>
<evidence type="ECO:0000259" key="10">
    <source>
        <dbReference type="Pfam" id="PF02714"/>
    </source>
</evidence>
<dbReference type="Gramene" id="PNW78379">
    <property type="protein sequence ID" value="PNW78379"/>
    <property type="gene ID" value="CHLRE_09g399912v5"/>
</dbReference>
<feature type="coiled-coil region" evidence="7">
    <location>
        <begin position="1336"/>
        <end position="1378"/>
    </location>
</feature>
<dbReference type="EMBL" id="CM008970">
    <property type="protein sequence ID" value="PNW78379.1"/>
    <property type="molecule type" value="Genomic_DNA"/>
</dbReference>
<feature type="transmembrane region" description="Helical" evidence="9">
    <location>
        <begin position="1270"/>
        <end position="1292"/>
    </location>
</feature>
<evidence type="ECO:0000256" key="9">
    <source>
        <dbReference type="SAM" id="Phobius"/>
    </source>
</evidence>
<reference evidence="13 14" key="1">
    <citation type="journal article" date="2007" name="Science">
        <title>The Chlamydomonas genome reveals the evolution of key animal and plant functions.</title>
        <authorList>
            <person name="Merchant S.S."/>
            <person name="Prochnik S.E."/>
            <person name="Vallon O."/>
            <person name="Harris E.H."/>
            <person name="Karpowicz S.J."/>
            <person name="Witman G.B."/>
            <person name="Terry A."/>
            <person name="Salamov A."/>
            <person name="Fritz-Laylin L.K."/>
            <person name="Marechal-Drouard L."/>
            <person name="Marshall W.F."/>
            <person name="Qu L.H."/>
            <person name="Nelson D.R."/>
            <person name="Sanderfoot A.A."/>
            <person name="Spalding M.H."/>
            <person name="Kapitonov V.V."/>
            <person name="Ren Q."/>
            <person name="Ferris P."/>
            <person name="Lindquist E."/>
            <person name="Shapiro H."/>
            <person name="Lucas S.M."/>
            <person name="Grimwood J."/>
            <person name="Schmutz J."/>
            <person name="Cardol P."/>
            <person name="Cerutti H."/>
            <person name="Chanfreau G."/>
            <person name="Chen C.L."/>
            <person name="Cognat V."/>
            <person name="Croft M.T."/>
            <person name="Dent R."/>
            <person name="Dutcher S."/>
            <person name="Fernandez E."/>
            <person name="Fukuzawa H."/>
            <person name="Gonzalez-Ballester D."/>
            <person name="Gonzalez-Halphen D."/>
            <person name="Hallmann A."/>
            <person name="Hanikenne M."/>
            <person name="Hippler M."/>
            <person name="Inwood W."/>
            <person name="Jabbari K."/>
            <person name="Kalanon M."/>
            <person name="Kuras R."/>
            <person name="Lefebvre P.A."/>
            <person name="Lemaire S.D."/>
            <person name="Lobanov A.V."/>
            <person name="Lohr M."/>
            <person name="Manuell A."/>
            <person name="Meier I."/>
            <person name="Mets L."/>
            <person name="Mittag M."/>
            <person name="Mittelmeier T."/>
            <person name="Moroney J.V."/>
            <person name="Moseley J."/>
            <person name="Napoli C."/>
            <person name="Nedelcu A.M."/>
            <person name="Niyogi K."/>
            <person name="Novoselov S.V."/>
            <person name="Paulsen I.T."/>
            <person name="Pazour G."/>
            <person name="Purton S."/>
            <person name="Ral J.P."/>
            <person name="Riano-Pachon D.M."/>
            <person name="Riekhof W."/>
            <person name="Rymarquis L."/>
            <person name="Schroda M."/>
            <person name="Stern D."/>
            <person name="Umen J."/>
            <person name="Willows R."/>
            <person name="Wilson N."/>
            <person name="Zimmer S.L."/>
            <person name="Allmer J."/>
            <person name="Balk J."/>
            <person name="Bisova K."/>
            <person name="Chen C.J."/>
            <person name="Elias M."/>
            <person name="Gendler K."/>
            <person name="Hauser C."/>
            <person name="Lamb M.R."/>
            <person name="Ledford H."/>
            <person name="Long J.C."/>
            <person name="Minagawa J."/>
            <person name="Page M.D."/>
            <person name="Pan J."/>
            <person name="Pootakham W."/>
            <person name="Roje S."/>
            <person name="Rose A."/>
            <person name="Stahlberg E."/>
            <person name="Terauchi A.M."/>
            <person name="Yang P."/>
            <person name="Ball S."/>
            <person name="Bowler C."/>
            <person name="Dieckmann C.L."/>
            <person name="Gladyshev V.N."/>
            <person name="Green P."/>
            <person name="Jorgensen R."/>
            <person name="Mayfield S."/>
            <person name="Mueller-Roeber B."/>
            <person name="Rajamani S."/>
            <person name="Sayre R.T."/>
            <person name="Brokstein P."/>
            <person name="Dubchak I."/>
            <person name="Goodstein D."/>
            <person name="Hornick L."/>
            <person name="Huang Y.W."/>
            <person name="Jhaveri J."/>
            <person name="Luo Y."/>
            <person name="Martinez D."/>
            <person name="Ngau W.C."/>
            <person name="Otillar B."/>
            <person name="Poliakov A."/>
            <person name="Porter A."/>
            <person name="Szajkowski L."/>
            <person name="Werner G."/>
            <person name="Zhou K."/>
            <person name="Grigoriev I.V."/>
            <person name="Rokhsar D.S."/>
            <person name="Grossman A.R."/>
        </authorList>
    </citation>
    <scope>NUCLEOTIDE SEQUENCE [LARGE SCALE GENOMIC DNA]</scope>
    <source>
        <strain evidence="14">CC-503</strain>
    </source>
</reference>
<feature type="transmembrane region" description="Helical" evidence="9">
    <location>
        <begin position="1161"/>
        <end position="1189"/>
    </location>
</feature>
<name>A0A2K3DCX1_CHLRE</name>
<dbReference type="InterPro" id="IPR003864">
    <property type="entry name" value="CSC1/OSCA1-like_7TM"/>
</dbReference>
<dbReference type="PaxDb" id="3055-EDP01804"/>
<dbReference type="PANTHER" id="PTHR13018">
    <property type="entry name" value="PROBABLE MEMBRANE PROTEIN DUF221-RELATED"/>
    <property type="match status" value="1"/>
</dbReference>
<dbReference type="Pfam" id="PF02714">
    <property type="entry name" value="RSN1_7TM"/>
    <property type="match status" value="1"/>
</dbReference>
<dbReference type="OrthoDB" id="1689567at2759"/>
<dbReference type="Pfam" id="PF13967">
    <property type="entry name" value="RSN1_TM"/>
    <property type="match status" value="1"/>
</dbReference>
<dbReference type="GO" id="GO:0005886">
    <property type="term" value="C:plasma membrane"/>
    <property type="evidence" value="ECO:0000318"/>
    <property type="project" value="GO_Central"/>
</dbReference>
<dbReference type="ExpressionAtlas" id="A0A2K3DCX1">
    <property type="expression patterns" value="baseline"/>
</dbReference>
<keyword evidence="5 9" id="KW-1133">Transmembrane helix</keyword>
<dbReference type="RefSeq" id="XP_042920827.1">
    <property type="nucleotide sequence ID" value="XM_043065959.1"/>
</dbReference>
<sequence>MAADSAAVLTSFIINLCVCLGCFALFTFMRLRPWAKRFFGPRRYAKDVDIKPKRLSTVLMGWIKPVMLYKEEDIIDEVGLDAAMYLRVVWFGMEVFFVLTLVCIPLTLPPNMTGSEIARLLAQEEALNGNTTVTANTTIFARDLTVSYPISAGSSTLETHSYTNARITFNGTSTDLLLNQTYNYVIAGNGTANFTGTNVDTGVVTYMFLRQTVLSVSSPSLLATGARTIPNGTVFNQTNEEVLLVALTSPNSDTSVTVNGQQFKFTNFDRYSLSNVSPGDEVMWCHMVAVYISAIFVLWRLRTYNLQSVYLRLLFLGNAKRGGPSHTVLVTDVPYVNEAVGKALRAEEYRKRFLMPPTTPAVASAATSRKQLGADAPPPPPPPPPPPKGALKKTASINHSLPLDYDSSSGGSSGISSQDVNFKELKPIHPAAATATPAKAPSMKQAAKTGAGSVAGGGGDGPEGGKAPGPGPEGAGLAFRLKMLGEDLDECMKYRLEDPSIDPAFASTGGQLEAPRTGRTAEQLLADLEREEPEPTWLPPGYGVDTRVLKPDRRALKRFRYDVKTMKARNEITETGKKVRVAAKAVGTVAEAAVENIEEGLNKEAKSKDASNVAATKSMRDSSSNSPQQQQLQGTGSSRRRRTFEVAGVLIEEDDDEQEGEAKSAAGAGKAASQTPSAQLKAQTSAKQLQQQQQQQQQSVKGAAAAVGGGDGGGGGGKAAVAVAVAPGGGGAPDRDGDNGSDDEDEEEDVVGQPQGPVGAVTMDPIYQARSKLQSGLTPQQMVAREFALVYQPYNIAAVNMIQDTSALEPLVEEYNQVMQSLEDYLDMAKLRLKLRKALPVAEVRIWPKLQGEGVWPRVRLEMTRVLRAQFAFEAEELVRRWHALDEDVTAEEDPRDKARLTIRLDQLGKDREALPAREAAAVAAVAAIADKKMTVKVDAVTYWLAKLKYLRERIRTEQAVAGRKLAPSAFVTFNTRMAQGVASNSLHAHDETVWRISGAPAPNEVVWRNLPMTHPVRSGRLYILWILFWLMALFFMIPISAIQALIEVPKLASVPVLGDIVTAPVISQLLQAIIPGLVLKIFMAIVPHILWAMALMSGATSMSEIDFGVVSRFFLFQVIVVFFGCIIAGSFFNQLKQWVEDPASVISTLGKSIPMTATFFITYLFINGLGAKSIAFVRLPGFIIFWILSKFAGSPRARERMWMNQSARYGILVPDHTMAMLLGLVFCCMNPIVCPAALAYFIVASVGERYNFIYVYRQPYESAGRMWKTVYNQIMVGLYIMLLTMFGLLAIKKFKWVFFLLPIIAAAVISHMATLSLYSRPWSVTALHDAAEMDMLEADQRREQLLAAAREERKKAKEAQRRRYEEACIEAEKADAEELPKREEFFVPLTPGPAELLLKESLRGDGFALNSAEKKEIADMYRNPGFTMALEQIEEVEKLARVVQLLLPPLNQFVSEYKLYRRGVKASKLKGSTEDGPEAPHMPEDLTIFDNDPRLVGLDRELGEGGGGGDEDETSSLGERDSAGGLRDGELAPVPVARSQSQAARRK</sequence>
<organism evidence="13 14">
    <name type="scientific">Chlamydomonas reinhardtii</name>
    <name type="common">Chlamydomonas smithii</name>
    <dbReference type="NCBI Taxonomy" id="3055"/>
    <lineage>
        <taxon>Eukaryota</taxon>
        <taxon>Viridiplantae</taxon>
        <taxon>Chlorophyta</taxon>
        <taxon>core chlorophytes</taxon>
        <taxon>Chlorophyceae</taxon>
        <taxon>CS clade</taxon>
        <taxon>Chlamydomonadales</taxon>
        <taxon>Chlamydomonadaceae</taxon>
        <taxon>Chlamydomonas</taxon>
    </lineage>
</organism>
<evidence type="ECO:0000256" key="1">
    <source>
        <dbReference type="ARBA" id="ARBA00004141"/>
    </source>
</evidence>
<evidence type="ECO:0000256" key="3">
    <source>
        <dbReference type="ARBA" id="ARBA00022448"/>
    </source>
</evidence>
<feature type="compositionally biased region" description="Basic and acidic residues" evidence="8">
    <location>
        <begin position="1492"/>
        <end position="1504"/>
    </location>
</feature>
<keyword evidence="14" id="KW-1185">Reference proteome</keyword>
<dbReference type="InterPro" id="IPR045122">
    <property type="entry name" value="Csc1-like"/>
</dbReference>
<dbReference type="InterPro" id="IPR032880">
    <property type="entry name" value="CSC1/OSCA1-like_N"/>
</dbReference>
<feature type="domain" description="CSC1/OSCA1-like cytosolic" evidence="12">
    <location>
        <begin position="783"/>
        <end position="1010"/>
    </location>
</feature>
<dbReference type="InterPro" id="IPR027815">
    <property type="entry name" value="CSC1/OSCA1-like_cyt"/>
</dbReference>
<feature type="region of interest" description="Disordered" evidence="8">
    <location>
        <begin position="602"/>
        <end position="760"/>
    </location>
</feature>
<feature type="compositionally biased region" description="Gly residues" evidence="8">
    <location>
        <begin position="707"/>
        <end position="718"/>
    </location>
</feature>
<evidence type="ECO:0000256" key="5">
    <source>
        <dbReference type="ARBA" id="ARBA00022989"/>
    </source>
</evidence>
<feature type="domain" description="CSC1/OSCA1-like N-terminal transmembrane" evidence="11">
    <location>
        <begin position="7"/>
        <end position="122"/>
    </location>
</feature>
<dbReference type="InParanoid" id="A0A2K3DCX1"/>
<feature type="transmembrane region" description="Helical" evidence="9">
    <location>
        <begin position="1210"/>
        <end position="1233"/>
    </location>
</feature>
<feature type="region of interest" description="Disordered" evidence="8">
    <location>
        <begin position="1468"/>
        <end position="1548"/>
    </location>
</feature>
<feature type="compositionally biased region" description="Basic and acidic residues" evidence="8">
    <location>
        <begin position="1519"/>
        <end position="1531"/>
    </location>
</feature>
<keyword evidence="3" id="KW-0813">Transport</keyword>
<evidence type="ECO:0000313" key="14">
    <source>
        <dbReference type="Proteomes" id="UP000006906"/>
    </source>
</evidence>
<evidence type="ECO:0000256" key="7">
    <source>
        <dbReference type="SAM" id="Coils"/>
    </source>
</evidence>
<proteinExistence type="inferred from homology"/>
<feature type="compositionally biased region" description="Pro residues" evidence="8">
    <location>
        <begin position="376"/>
        <end position="388"/>
    </location>
</feature>
<evidence type="ECO:0000313" key="13">
    <source>
        <dbReference type="EMBL" id="PNW78379.1"/>
    </source>
</evidence>
<dbReference type="PANTHER" id="PTHR13018:SF5">
    <property type="entry name" value="RE44586P"/>
    <property type="match status" value="1"/>
</dbReference>
<evidence type="ECO:0000256" key="8">
    <source>
        <dbReference type="SAM" id="MobiDB-lite"/>
    </source>
</evidence>
<comment type="subcellular location">
    <subcellularLocation>
        <location evidence="1">Membrane</location>
        <topology evidence="1">Multi-pass membrane protein</topology>
    </subcellularLocation>
</comment>
<dbReference type="GO" id="GO:0005227">
    <property type="term" value="F:calcium-activated cation channel activity"/>
    <property type="evidence" value="ECO:0000318"/>
    <property type="project" value="GO_Central"/>
</dbReference>
<feature type="domain" description="CSC1/OSCA1-like 7TM region" evidence="10">
    <location>
        <begin position="1023"/>
        <end position="1290"/>
    </location>
</feature>
<dbReference type="GeneID" id="5720683"/>
<feature type="transmembrane region" description="Helical" evidence="9">
    <location>
        <begin position="1067"/>
        <end position="1093"/>
    </location>
</feature>
<evidence type="ECO:0000259" key="12">
    <source>
        <dbReference type="Pfam" id="PF14703"/>
    </source>
</evidence>
<feature type="transmembrane region" description="Helical" evidence="9">
    <location>
        <begin position="6"/>
        <end position="28"/>
    </location>
</feature>
<keyword evidence="6 9" id="KW-0472">Membrane</keyword>
<evidence type="ECO:0000256" key="2">
    <source>
        <dbReference type="ARBA" id="ARBA00007779"/>
    </source>
</evidence>
<feature type="region of interest" description="Disordered" evidence="8">
    <location>
        <begin position="364"/>
        <end position="393"/>
    </location>
</feature>
<feature type="region of interest" description="Disordered" evidence="8">
    <location>
        <begin position="433"/>
        <end position="474"/>
    </location>
</feature>
<comment type="similarity">
    <text evidence="2">Belongs to the CSC1 (TC 1.A.17) family.</text>
</comment>
<feature type="compositionally biased region" description="Polar residues" evidence="8">
    <location>
        <begin position="1539"/>
        <end position="1548"/>
    </location>
</feature>
<feature type="compositionally biased region" description="Gly residues" evidence="8">
    <location>
        <begin position="453"/>
        <end position="474"/>
    </location>
</feature>
<accession>A0A2K3DCX1</accession>
<dbReference type="KEGG" id="cre:CHLRE_09g399912v5"/>
<keyword evidence="4 9" id="KW-0812">Transmembrane</keyword>
<gene>
    <name evidence="13" type="ORF">CHLRE_09g399912v5</name>
</gene>
<evidence type="ECO:0000256" key="4">
    <source>
        <dbReference type="ARBA" id="ARBA00022692"/>
    </source>
</evidence>
<evidence type="ECO:0000259" key="11">
    <source>
        <dbReference type="Pfam" id="PF13967"/>
    </source>
</evidence>
<feature type="compositionally biased region" description="Low complexity" evidence="8">
    <location>
        <begin position="663"/>
        <end position="706"/>
    </location>
</feature>
<feature type="transmembrane region" description="Helical" evidence="9">
    <location>
        <begin position="88"/>
        <end position="108"/>
    </location>
</feature>
<dbReference type="Proteomes" id="UP000006906">
    <property type="component" value="Chromosome 9"/>
</dbReference>
<feature type="transmembrane region" description="Helical" evidence="9">
    <location>
        <begin position="1114"/>
        <end position="1133"/>
    </location>
</feature>
<dbReference type="Pfam" id="PF14703">
    <property type="entry name" value="PHM7_cyt"/>
    <property type="match status" value="1"/>
</dbReference>
<feature type="transmembrane region" description="Helical" evidence="9">
    <location>
        <begin position="1023"/>
        <end position="1047"/>
    </location>
</feature>
<evidence type="ECO:0008006" key="15">
    <source>
        <dbReference type="Google" id="ProtNLM"/>
    </source>
</evidence>